<evidence type="ECO:0000313" key="3">
    <source>
        <dbReference type="EMBL" id="PST83845.1"/>
    </source>
</evidence>
<dbReference type="GO" id="GO:0009279">
    <property type="term" value="C:cell outer membrane"/>
    <property type="evidence" value="ECO:0007669"/>
    <property type="project" value="TreeGrafter"/>
</dbReference>
<dbReference type="InterPro" id="IPR045659">
    <property type="entry name" value="LptD_2"/>
</dbReference>
<dbReference type="PANTHER" id="PTHR30189:SF1">
    <property type="entry name" value="LPS-ASSEMBLY PROTEIN LPTD"/>
    <property type="match status" value="1"/>
</dbReference>
<accession>A0A2T3HN28</accession>
<dbReference type="OrthoDB" id="9802320at2"/>
<evidence type="ECO:0000313" key="4">
    <source>
        <dbReference type="Proteomes" id="UP000240912"/>
    </source>
</evidence>
<dbReference type="Pfam" id="PF19838">
    <property type="entry name" value="LptD_2"/>
    <property type="match status" value="1"/>
</dbReference>
<dbReference type="AlphaFoldDB" id="A0A2T3HN28"/>
<reference evidence="3 4" key="1">
    <citation type="submission" date="2018-03" db="EMBL/GenBank/DDBJ databases">
        <authorList>
            <person name="Keele B.F."/>
        </authorList>
    </citation>
    <scope>NUCLEOTIDE SEQUENCE [LARGE SCALE GENOMIC DNA]</scope>
    <source>
        <strain evidence="3 4">YL28-9</strain>
    </source>
</reference>
<dbReference type="EMBL" id="PYLS01000005">
    <property type="protein sequence ID" value="PST83845.1"/>
    <property type="molecule type" value="Genomic_DNA"/>
</dbReference>
<feature type="domain" description="LPS-assembly protein LptD central" evidence="2">
    <location>
        <begin position="188"/>
        <end position="678"/>
    </location>
</feature>
<dbReference type="GO" id="GO:1990351">
    <property type="term" value="C:transporter complex"/>
    <property type="evidence" value="ECO:0007669"/>
    <property type="project" value="TreeGrafter"/>
</dbReference>
<dbReference type="Proteomes" id="UP000240912">
    <property type="component" value="Unassembled WGS sequence"/>
</dbReference>
<keyword evidence="4" id="KW-1185">Reference proteome</keyword>
<proteinExistence type="predicted"/>
<evidence type="ECO:0000256" key="1">
    <source>
        <dbReference type="SAM" id="MobiDB-lite"/>
    </source>
</evidence>
<organism evidence="3 4">
    <name type="scientific">Pedobacter yulinensis</name>
    <dbReference type="NCBI Taxonomy" id="2126353"/>
    <lineage>
        <taxon>Bacteria</taxon>
        <taxon>Pseudomonadati</taxon>
        <taxon>Bacteroidota</taxon>
        <taxon>Sphingobacteriia</taxon>
        <taxon>Sphingobacteriales</taxon>
        <taxon>Sphingobacteriaceae</taxon>
        <taxon>Pedobacter</taxon>
    </lineage>
</organism>
<comment type="caution">
    <text evidence="3">The sequence shown here is derived from an EMBL/GenBank/DDBJ whole genome shotgun (WGS) entry which is preliminary data.</text>
</comment>
<feature type="region of interest" description="Disordered" evidence="1">
    <location>
        <begin position="1"/>
        <end position="21"/>
    </location>
</feature>
<evidence type="ECO:0000259" key="2">
    <source>
        <dbReference type="Pfam" id="PF19838"/>
    </source>
</evidence>
<sequence length="870" mass="97941">MIKKQDTARRSNQKTTLPGDTAVKTIGDTTRKAAGGLDAQVEYKAEDSTVVDHKSGMVHLYGKARVNYQGFELDAEYIRYDSKNNLIFARGVYDPVTRKYTGRPIFKMEGQSTSLADSLLYNTKTGKGNVFNPFTEQEGGFFSGGISKKQIDDEIHVKNVLYSTCNLPYPHTHFGINITKGIVTERQIVTGPVYLEVEHVPLPLGLPFGFFPKPNKRSSGIIFPNFGEDATRGFFARDFGYYLGLNDYWDAKLLGTIFTRGSYETSLLTNYTKRYKYNGSLSFRYNNLISGTEGTADYAKQKDFNLSWSHSQNANARPGTTFSASVNLGTSGYFRNSAAANTYDPRAITQNIMNSSISYGKVFGDGKYNFTASLGHSQNTQSQQVDLQLPNFNFSVATFSPFDKKDRVGDPNILQKINVGYSLRGSNSISVKEYDLFKRETLNKFRNGLAHSIPISTNFNVLRYFNFTLSSSINEYWYLQSINKTFFKQENGQDLVRTDTVNGFRRGGDWNLSTSMSTKIYSQANFKSTGKIRALRHVMTPSFSLTYNPDFTDPARGYYKEARYTDLNPLINNTPVLDAQGNVQRYSVFENGIFGGPSARKAASLGFSMDNTVEMKVASSKDTTGTGERKIPIIQGLSVSANYNFVAPNFKLSDIPVSGRSQLSEKLTVNYNANFSPYSVRKDSLGGSVLLDRYTWKDGKLPRLTTFGLSFDYSFNSEAVKSKNKNLDAVKNQTAPETRTQEQIDALNQISRDPNAFVDFNIPWNFAFSYSFQYSNPLSTTPTITNTLNFNGDFNVTPKWKVQFTSGYDFKAKDLAMTNISIYRDLHCWDLSFSWTPFGQYQSYSVDLKVKASILQDLKLSKRKAFYTRF</sequence>
<protein>
    <recommendedName>
        <fullName evidence="2">LPS-assembly protein LptD central domain-containing protein</fullName>
    </recommendedName>
</protein>
<dbReference type="InterPro" id="IPR050218">
    <property type="entry name" value="LptD"/>
</dbReference>
<dbReference type="PANTHER" id="PTHR30189">
    <property type="entry name" value="LPS-ASSEMBLY PROTEIN"/>
    <property type="match status" value="1"/>
</dbReference>
<gene>
    <name evidence="3" type="ORF">C7T94_12760</name>
</gene>
<name>A0A2T3HN28_9SPHI</name>